<feature type="compositionally biased region" description="Polar residues" evidence="9">
    <location>
        <begin position="167"/>
        <end position="177"/>
    </location>
</feature>
<protein>
    <recommendedName>
        <fullName evidence="3 8">Mediator of RNA polymerase II transcription subunit 4</fullName>
    </recommendedName>
    <alternativeName>
        <fullName evidence="7 8">Mediator complex subunit 4</fullName>
    </alternativeName>
</protein>
<dbReference type="GO" id="GO:0003712">
    <property type="term" value="F:transcription coregulator activity"/>
    <property type="evidence" value="ECO:0007669"/>
    <property type="project" value="InterPro"/>
</dbReference>
<evidence type="ECO:0000256" key="3">
    <source>
        <dbReference type="ARBA" id="ARBA00020629"/>
    </source>
</evidence>
<dbReference type="GO" id="GO:0006357">
    <property type="term" value="P:regulation of transcription by RNA polymerase II"/>
    <property type="evidence" value="ECO:0007669"/>
    <property type="project" value="InterPro"/>
</dbReference>
<dbReference type="InterPro" id="IPR019258">
    <property type="entry name" value="Mediator_Med4"/>
</dbReference>
<evidence type="ECO:0000256" key="5">
    <source>
        <dbReference type="ARBA" id="ARBA00023163"/>
    </source>
</evidence>
<dbReference type="GO" id="GO:0016592">
    <property type="term" value="C:mediator complex"/>
    <property type="evidence" value="ECO:0007669"/>
    <property type="project" value="InterPro"/>
</dbReference>
<feature type="compositionally biased region" description="Basic and acidic residues" evidence="9">
    <location>
        <begin position="282"/>
        <end position="295"/>
    </location>
</feature>
<dbReference type="OrthoDB" id="1929813at2759"/>
<evidence type="ECO:0000256" key="4">
    <source>
        <dbReference type="ARBA" id="ARBA00023015"/>
    </source>
</evidence>
<proteinExistence type="inferred from homology"/>
<evidence type="ECO:0000313" key="11">
    <source>
        <dbReference type="Proteomes" id="UP000700596"/>
    </source>
</evidence>
<evidence type="ECO:0000256" key="6">
    <source>
        <dbReference type="ARBA" id="ARBA00023242"/>
    </source>
</evidence>
<feature type="compositionally biased region" description="Low complexity" evidence="9">
    <location>
        <begin position="148"/>
        <end position="157"/>
    </location>
</feature>
<accession>A0A9P9D9X6</accession>
<feature type="region of interest" description="Disordered" evidence="9">
    <location>
        <begin position="148"/>
        <end position="188"/>
    </location>
</feature>
<keyword evidence="8" id="KW-0010">Activator</keyword>
<evidence type="ECO:0000313" key="10">
    <source>
        <dbReference type="EMBL" id="KAH7115284.1"/>
    </source>
</evidence>
<dbReference type="Proteomes" id="UP000700596">
    <property type="component" value="Unassembled WGS sequence"/>
</dbReference>
<keyword evidence="11" id="KW-1185">Reference proteome</keyword>
<feature type="compositionally biased region" description="Low complexity" evidence="9">
    <location>
        <begin position="272"/>
        <end position="281"/>
    </location>
</feature>
<comment type="subunit">
    <text evidence="8">Component of the Mediator complex.</text>
</comment>
<evidence type="ECO:0000256" key="9">
    <source>
        <dbReference type="SAM" id="MobiDB-lite"/>
    </source>
</evidence>
<keyword evidence="5 8" id="KW-0804">Transcription</keyword>
<keyword evidence="4 8" id="KW-0805">Transcription regulation</keyword>
<dbReference type="EMBL" id="JAGMWT010000016">
    <property type="protein sequence ID" value="KAH7115284.1"/>
    <property type="molecule type" value="Genomic_DNA"/>
</dbReference>
<feature type="compositionally biased region" description="Basic and acidic residues" evidence="9">
    <location>
        <begin position="245"/>
        <end position="268"/>
    </location>
</feature>
<comment type="function">
    <text evidence="8">Component of the Mediator complex, a coactivator involved in the regulated transcription of nearly all RNA polymerase II-dependent genes. Mediator functions as a bridge to convey information from gene-specific regulatory proteins to the basal RNA polymerase II transcription machinery. Mediator is recruited to promoters by direct interactions with regulatory proteins and serves as a scaffold for the assembly of a functional preinitiation complex with RNA polymerase II and the general transcription factors.</text>
</comment>
<dbReference type="Pfam" id="PF10018">
    <property type="entry name" value="Med4"/>
    <property type="match status" value="1"/>
</dbReference>
<comment type="subcellular location">
    <subcellularLocation>
        <location evidence="1 8">Nucleus</location>
    </subcellularLocation>
</comment>
<comment type="similarity">
    <text evidence="2 8">Belongs to the Mediator complex subunit 4 family.</text>
</comment>
<keyword evidence="6 8" id="KW-0539">Nucleus</keyword>
<evidence type="ECO:0000256" key="1">
    <source>
        <dbReference type="ARBA" id="ARBA00004123"/>
    </source>
</evidence>
<name>A0A9P9D9X6_9PLEO</name>
<evidence type="ECO:0000256" key="7">
    <source>
        <dbReference type="ARBA" id="ARBA00031257"/>
    </source>
</evidence>
<organism evidence="10 11">
    <name type="scientific">Dendryphion nanum</name>
    <dbReference type="NCBI Taxonomy" id="256645"/>
    <lineage>
        <taxon>Eukaryota</taxon>
        <taxon>Fungi</taxon>
        <taxon>Dikarya</taxon>
        <taxon>Ascomycota</taxon>
        <taxon>Pezizomycotina</taxon>
        <taxon>Dothideomycetes</taxon>
        <taxon>Pleosporomycetidae</taxon>
        <taxon>Pleosporales</taxon>
        <taxon>Torulaceae</taxon>
        <taxon>Dendryphion</taxon>
    </lineage>
</organism>
<evidence type="ECO:0000256" key="8">
    <source>
        <dbReference type="RuleBase" id="RU364141"/>
    </source>
</evidence>
<feature type="region of interest" description="Disordered" evidence="9">
    <location>
        <begin position="233"/>
        <end position="303"/>
    </location>
</feature>
<gene>
    <name evidence="8" type="primary">MED4</name>
    <name evidence="10" type="ORF">B0J11DRAFT_128963</name>
</gene>
<sequence length="303" mass="33590">MDTVLQAQFARIDAALGTLVESISTYNPSVQAAVALVAADDDLSEGLDQLSYHQSNHSRILALRAEATALESQLKASITTLSNLRHELLETQTSTIPTDARNVPLNDLLSFARNIASHTVPPSHREPIPTDDPDADTTKLSIEVASTNISSSNGTGTPAIPNLAIDPTSQPAPSTTDVQDDQPQPAPTISDEQAEFIRRMNEPNGWTPWPNTIKVHSGNLMFIQANLLDYEKDPWTGDADPAVEAAKEAEKEQEDREQREREQEEEKRRRVAALAAQQQRELQMREEEGKREDRQFQGFEFDD</sequence>
<comment type="caution">
    <text evidence="10">The sequence shown here is derived from an EMBL/GenBank/DDBJ whole genome shotgun (WGS) entry which is preliminary data.</text>
</comment>
<evidence type="ECO:0000256" key="2">
    <source>
        <dbReference type="ARBA" id="ARBA00009626"/>
    </source>
</evidence>
<dbReference type="AlphaFoldDB" id="A0A9P9D9X6"/>
<reference evidence="10" key="1">
    <citation type="journal article" date="2021" name="Nat. Commun.">
        <title>Genetic determinants of endophytism in the Arabidopsis root mycobiome.</title>
        <authorList>
            <person name="Mesny F."/>
            <person name="Miyauchi S."/>
            <person name="Thiergart T."/>
            <person name="Pickel B."/>
            <person name="Atanasova L."/>
            <person name="Karlsson M."/>
            <person name="Huettel B."/>
            <person name="Barry K.W."/>
            <person name="Haridas S."/>
            <person name="Chen C."/>
            <person name="Bauer D."/>
            <person name="Andreopoulos W."/>
            <person name="Pangilinan J."/>
            <person name="LaButti K."/>
            <person name="Riley R."/>
            <person name="Lipzen A."/>
            <person name="Clum A."/>
            <person name="Drula E."/>
            <person name="Henrissat B."/>
            <person name="Kohler A."/>
            <person name="Grigoriev I.V."/>
            <person name="Martin F.M."/>
            <person name="Hacquard S."/>
        </authorList>
    </citation>
    <scope>NUCLEOTIDE SEQUENCE</scope>
    <source>
        <strain evidence="10">MPI-CAGE-CH-0243</strain>
    </source>
</reference>